<accession>A0AAV4PRW2</accession>
<dbReference type="AlphaFoldDB" id="A0AAV4PRW2"/>
<reference evidence="1 2" key="1">
    <citation type="submission" date="2021-06" db="EMBL/GenBank/DDBJ databases">
        <title>Caerostris extrusa draft genome.</title>
        <authorList>
            <person name="Kono N."/>
            <person name="Arakawa K."/>
        </authorList>
    </citation>
    <scope>NUCLEOTIDE SEQUENCE [LARGE SCALE GENOMIC DNA]</scope>
</reference>
<evidence type="ECO:0000313" key="2">
    <source>
        <dbReference type="Proteomes" id="UP001054945"/>
    </source>
</evidence>
<name>A0AAV4PRW2_CAEEX</name>
<dbReference type="EMBL" id="BPLR01004929">
    <property type="protein sequence ID" value="GIX98561.1"/>
    <property type="molecule type" value="Genomic_DNA"/>
</dbReference>
<dbReference type="Proteomes" id="UP001054945">
    <property type="component" value="Unassembled WGS sequence"/>
</dbReference>
<proteinExistence type="predicted"/>
<sequence length="111" mass="13416">MGEGRISEEARNFWRRPTININRERSVTGEPDDKLFWRHRSSPDFRFLQKGVTNKEEEKKGEPPQQIFHKVSFYFGSGYFWEWNRIFRGFLFLLATGYMRPEFFSAEKVLK</sequence>
<protein>
    <submittedName>
        <fullName evidence="1">Uncharacterized protein</fullName>
    </submittedName>
</protein>
<gene>
    <name evidence="1" type="ORF">CEXT_773201</name>
</gene>
<comment type="caution">
    <text evidence="1">The sequence shown here is derived from an EMBL/GenBank/DDBJ whole genome shotgun (WGS) entry which is preliminary data.</text>
</comment>
<evidence type="ECO:0000313" key="1">
    <source>
        <dbReference type="EMBL" id="GIX98561.1"/>
    </source>
</evidence>
<keyword evidence="2" id="KW-1185">Reference proteome</keyword>
<organism evidence="1 2">
    <name type="scientific">Caerostris extrusa</name>
    <name type="common">Bark spider</name>
    <name type="synonym">Caerostris bankana</name>
    <dbReference type="NCBI Taxonomy" id="172846"/>
    <lineage>
        <taxon>Eukaryota</taxon>
        <taxon>Metazoa</taxon>
        <taxon>Ecdysozoa</taxon>
        <taxon>Arthropoda</taxon>
        <taxon>Chelicerata</taxon>
        <taxon>Arachnida</taxon>
        <taxon>Araneae</taxon>
        <taxon>Araneomorphae</taxon>
        <taxon>Entelegynae</taxon>
        <taxon>Araneoidea</taxon>
        <taxon>Araneidae</taxon>
        <taxon>Caerostris</taxon>
    </lineage>
</organism>